<evidence type="ECO:0000256" key="2">
    <source>
        <dbReference type="SAM" id="SignalP"/>
    </source>
</evidence>
<feature type="region of interest" description="Disordered" evidence="1">
    <location>
        <begin position="33"/>
        <end position="52"/>
    </location>
</feature>
<protein>
    <submittedName>
        <fullName evidence="3">Uncharacterized protein</fullName>
    </submittedName>
</protein>
<name>A0ABU7BIU3_9TELE</name>
<evidence type="ECO:0000313" key="4">
    <source>
        <dbReference type="Proteomes" id="UP001345963"/>
    </source>
</evidence>
<organism evidence="3 4">
    <name type="scientific">Ataeniobius toweri</name>
    <dbReference type="NCBI Taxonomy" id="208326"/>
    <lineage>
        <taxon>Eukaryota</taxon>
        <taxon>Metazoa</taxon>
        <taxon>Chordata</taxon>
        <taxon>Craniata</taxon>
        <taxon>Vertebrata</taxon>
        <taxon>Euteleostomi</taxon>
        <taxon>Actinopterygii</taxon>
        <taxon>Neopterygii</taxon>
        <taxon>Teleostei</taxon>
        <taxon>Neoteleostei</taxon>
        <taxon>Acanthomorphata</taxon>
        <taxon>Ovalentaria</taxon>
        <taxon>Atherinomorphae</taxon>
        <taxon>Cyprinodontiformes</taxon>
        <taxon>Goodeidae</taxon>
        <taxon>Ataeniobius</taxon>
    </lineage>
</organism>
<evidence type="ECO:0000313" key="3">
    <source>
        <dbReference type="EMBL" id="MED6250219.1"/>
    </source>
</evidence>
<gene>
    <name evidence="3" type="ORF">ATANTOWER_027091</name>
</gene>
<dbReference type="Proteomes" id="UP001345963">
    <property type="component" value="Unassembled WGS sequence"/>
</dbReference>
<feature type="chain" id="PRO_5046355163" evidence="2">
    <location>
        <begin position="19"/>
        <end position="194"/>
    </location>
</feature>
<comment type="caution">
    <text evidence="3">The sequence shown here is derived from an EMBL/GenBank/DDBJ whole genome shotgun (WGS) entry which is preliminary data.</text>
</comment>
<feature type="signal peptide" evidence="2">
    <location>
        <begin position="1"/>
        <end position="18"/>
    </location>
</feature>
<reference evidence="3 4" key="1">
    <citation type="submission" date="2021-07" db="EMBL/GenBank/DDBJ databases">
        <authorList>
            <person name="Palmer J.M."/>
        </authorList>
    </citation>
    <scope>NUCLEOTIDE SEQUENCE [LARGE SCALE GENOMIC DNA]</scope>
    <source>
        <strain evidence="3 4">AT_MEX2019</strain>
        <tissue evidence="3">Muscle</tissue>
    </source>
</reference>
<sequence>MAPCKMWTGLIGLSIALALGLFFCLQQAPQDAGSHRKRRTPDGSHLRPLGKGDRGHPFLQNYWYRYVYGTVKSQNKTDCYVCSYMPTHSLGPTVYATAMNKSQAKCAASFGGSGYQYYLLKIDDNYPYTTGLRNGTCDTMFWVDFHTLKQKTTVQFTVHLEKDPKVFNHTMCYEQNRGIILTSLGPGRCLAVWK</sequence>
<proteinExistence type="predicted"/>
<feature type="compositionally biased region" description="Basic and acidic residues" evidence="1">
    <location>
        <begin position="40"/>
        <end position="52"/>
    </location>
</feature>
<evidence type="ECO:0000256" key="1">
    <source>
        <dbReference type="SAM" id="MobiDB-lite"/>
    </source>
</evidence>
<keyword evidence="4" id="KW-1185">Reference proteome</keyword>
<dbReference type="EMBL" id="JAHUTI010055721">
    <property type="protein sequence ID" value="MED6250219.1"/>
    <property type="molecule type" value="Genomic_DNA"/>
</dbReference>
<keyword evidence="2" id="KW-0732">Signal</keyword>
<accession>A0ABU7BIU3</accession>